<feature type="domain" description="N-acetyltransferase" evidence="1">
    <location>
        <begin position="1"/>
        <end position="139"/>
    </location>
</feature>
<keyword evidence="2" id="KW-0808">Transferase</keyword>
<dbReference type="CDD" id="cd04301">
    <property type="entry name" value="NAT_SF"/>
    <property type="match status" value="1"/>
</dbReference>
<protein>
    <submittedName>
        <fullName evidence="2">GNAT family N-acetyltransferase</fullName>
    </submittedName>
</protein>
<sequence length="146" mass="16172">MDFELIEDRQGPEARAIGENLTAHRTKALGFEPVSQPVCLVHRAPDGRLLAGLVAEVMLEWLYVEKFWVDESLRGQGIGTRLLTAAEEAGKARGAVGVTLNTSSFQAPAFYRRQGYTELGRIEGRPAGHQRFWFGKRFDGADPRTG</sequence>
<comment type="caution">
    <text evidence="2">The sequence shown here is derived from an EMBL/GenBank/DDBJ whole genome shotgun (WGS) entry which is preliminary data.</text>
</comment>
<dbReference type="RefSeq" id="WP_120639881.1">
    <property type="nucleotide sequence ID" value="NZ_RAQU01000146.1"/>
</dbReference>
<dbReference type="Proteomes" id="UP000274097">
    <property type="component" value="Unassembled WGS sequence"/>
</dbReference>
<dbReference type="AlphaFoldDB" id="A0A3A9JAG5"/>
<dbReference type="OrthoDB" id="9787920at2"/>
<evidence type="ECO:0000313" key="5">
    <source>
        <dbReference type="Proteomes" id="UP000278036"/>
    </source>
</evidence>
<accession>A0A3A9JAG5</accession>
<gene>
    <name evidence="2" type="ORF">D6Z83_19305</name>
    <name evidence="3" type="ORF">EBE87_11175</name>
</gene>
<name>A0A3A9JAG5_9PROT</name>
<dbReference type="GO" id="GO:0016747">
    <property type="term" value="F:acyltransferase activity, transferring groups other than amino-acyl groups"/>
    <property type="evidence" value="ECO:0007669"/>
    <property type="project" value="InterPro"/>
</dbReference>
<keyword evidence="4" id="KW-1185">Reference proteome</keyword>
<dbReference type="Pfam" id="PF00583">
    <property type="entry name" value="Acetyltransf_1"/>
    <property type="match status" value="1"/>
</dbReference>
<dbReference type="PROSITE" id="PS51186">
    <property type="entry name" value="GNAT"/>
    <property type="match status" value="1"/>
</dbReference>
<proteinExistence type="predicted"/>
<evidence type="ECO:0000313" key="2">
    <source>
        <dbReference type="EMBL" id="RKK02511.1"/>
    </source>
</evidence>
<dbReference type="EMBL" id="RAQU01000146">
    <property type="protein sequence ID" value="RKK02511.1"/>
    <property type="molecule type" value="Genomic_DNA"/>
</dbReference>
<evidence type="ECO:0000313" key="3">
    <source>
        <dbReference type="EMBL" id="RMI24708.1"/>
    </source>
</evidence>
<dbReference type="InParanoid" id="A0A3A9JAG5"/>
<dbReference type="EMBL" id="RFLX01000007">
    <property type="protein sequence ID" value="RMI24708.1"/>
    <property type="molecule type" value="Genomic_DNA"/>
</dbReference>
<dbReference type="Proteomes" id="UP000278036">
    <property type="component" value="Unassembled WGS sequence"/>
</dbReference>
<dbReference type="InterPro" id="IPR000182">
    <property type="entry name" value="GNAT_dom"/>
</dbReference>
<dbReference type="SUPFAM" id="SSF55729">
    <property type="entry name" value="Acyl-CoA N-acyltransferases (Nat)"/>
    <property type="match status" value="1"/>
</dbReference>
<organism evidence="2 5">
    <name type="scientific">Teichococcus wenyumeiae</name>
    <dbReference type="NCBI Taxonomy" id="2478470"/>
    <lineage>
        <taxon>Bacteria</taxon>
        <taxon>Pseudomonadati</taxon>
        <taxon>Pseudomonadota</taxon>
        <taxon>Alphaproteobacteria</taxon>
        <taxon>Acetobacterales</taxon>
        <taxon>Roseomonadaceae</taxon>
        <taxon>Roseomonas</taxon>
    </lineage>
</organism>
<dbReference type="InterPro" id="IPR016181">
    <property type="entry name" value="Acyl_CoA_acyltransferase"/>
</dbReference>
<reference evidence="2 5" key="1">
    <citation type="submission" date="2018-09" db="EMBL/GenBank/DDBJ databases">
        <title>Roseomonas sp. nov., isolated from feces of Tibetan antelopes in the Qinghai-Tibet plateau, China.</title>
        <authorList>
            <person name="Tian Z."/>
        </authorList>
    </citation>
    <scope>NUCLEOTIDE SEQUENCE [LARGE SCALE GENOMIC DNA]</scope>
    <source>
        <strain evidence="3 4">Z23</strain>
        <strain evidence="2 5">Z24</strain>
    </source>
</reference>
<evidence type="ECO:0000259" key="1">
    <source>
        <dbReference type="PROSITE" id="PS51186"/>
    </source>
</evidence>
<evidence type="ECO:0000313" key="4">
    <source>
        <dbReference type="Proteomes" id="UP000274097"/>
    </source>
</evidence>
<dbReference type="Gene3D" id="3.40.630.30">
    <property type="match status" value="1"/>
</dbReference>